<reference evidence="7" key="3">
    <citation type="submission" date="2017-01" db="EMBL/GenBank/DDBJ databases">
        <authorList>
            <person name="Poblete-Castro I."/>
        </authorList>
    </citation>
    <scope>NUCLEOTIDE SEQUENCE [LARGE SCALE GENOMIC DNA]</scope>
    <source>
        <strain evidence="7">DSM 18361 / CCUG 53116 / MT1</strain>
    </source>
</reference>
<accession>A0A1H0MRT9</accession>
<feature type="region of interest" description="Disordered" evidence="1">
    <location>
        <begin position="151"/>
        <end position="185"/>
    </location>
</feature>
<evidence type="ECO:0000313" key="8">
    <source>
        <dbReference type="Proteomes" id="UP000198549"/>
    </source>
</evidence>
<feature type="region of interest" description="Disordered" evidence="1">
    <location>
        <begin position="206"/>
        <end position="231"/>
    </location>
</feature>
<dbReference type="NCBIfam" id="TIGR02098">
    <property type="entry name" value="MJ0042_CXXC"/>
    <property type="match status" value="1"/>
</dbReference>
<dbReference type="InterPro" id="IPR021834">
    <property type="entry name" value="DUF3426"/>
</dbReference>
<keyword evidence="2" id="KW-1133">Transmembrane helix</keyword>
<keyword evidence="2" id="KW-0812">Transmembrane</keyword>
<dbReference type="RefSeq" id="WP_075947825.1">
    <property type="nucleotide sequence ID" value="NZ_LT629709.1"/>
</dbReference>
<dbReference type="InterPro" id="IPR011723">
    <property type="entry name" value="Znf/thioredoxin_put"/>
</dbReference>
<gene>
    <name evidence="5" type="ORF">BVK86_18790</name>
    <name evidence="4" type="ORF">F7R15_16925</name>
    <name evidence="6" type="ORF">SAMN04490202_1988</name>
</gene>
<evidence type="ECO:0000256" key="1">
    <source>
        <dbReference type="SAM" id="MobiDB-lite"/>
    </source>
</evidence>
<evidence type="ECO:0000313" key="4">
    <source>
        <dbReference type="EMBL" id="KAB0484535.1"/>
    </source>
</evidence>
<protein>
    <submittedName>
        <fullName evidence="4">DUF3426 domain-containing protein</fullName>
    </submittedName>
    <submittedName>
        <fullName evidence="6">MJ0042 family finger-like domain-containing protein</fullName>
    </submittedName>
</protein>
<evidence type="ECO:0000313" key="5">
    <source>
        <dbReference type="EMBL" id="OLU01360.1"/>
    </source>
</evidence>
<dbReference type="Pfam" id="PF11906">
    <property type="entry name" value="DUF3426"/>
    <property type="match status" value="1"/>
</dbReference>
<dbReference type="EMBL" id="VZPS01000010">
    <property type="protein sequence ID" value="KAB0484535.1"/>
    <property type="molecule type" value="Genomic_DNA"/>
</dbReference>
<feature type="region of interest" description="Disordered" evidence="1">
    <location>
        <begin position="98"/>
        <end position="138"/>
    </location>
</feature>
<name>A0A1H0MRT9_PSERE</name>
<sequence>MTDSFVTQCPHCQTSFRVSHAQLSVARGVVRCGSCLQVFNAAKQLLEQAGKEPVAPIAPAVIEAPEPAEPRAISQKQWSAAELDLDSLDLDEELARLEQREIQPTTEFGRPREDSLSARRDSVENEEEPWTSDSLFSESAADRTQAIDDLDELDRLDTPPPAQPLKETGILARTEPSLSLEPVDLDDEMPPPQLRLHDPIVAPPQNERLSASVTEEPDDLPSIEPLRKRRERSESGVRAEVLQDLTDDPLQLDWQKRRSPWGRRFFWFLLILLGAGALVGQYVAYHFDELARQDQYRPWFQQLCPQIGCTVPSKVDIAKIKSSNLVVRSHPEFNGALVVDAIIYNRAPFSQPFPLLELRFADLNGHLIASRRFKPGEYLSGDLEGMAEMPPQTPIHIALDILDPGAKAVNYSLSFHSPE</sequence>
<evidence type="ECO:0000256" key="2">
    <source>
        <dbReference type="SAM" id="Phobius"/>
    </source>
</evidence>
<dbReference type="Pfam" id="PF13719">
    <property type="entry name" value="Zn_ribbon_5"/>
    <property type="match status" value="1"/>
</dbReference>
<reference evidence="5" key="2">
    <citation type="submission" date="2017-01" db="EMBL/GenBank/DDBJ databases">
        <authorList>
            <person name="Mah S.A."/>
            <person name="Swanson W.J."/>
            <person name="Moy G.W."/>
            <person name="Vacquier V.D."/>
        </authorList>
    </citation>
    <scope>NUCLEOTIDE SEQUENCE [LARGE SCALE GENOMIC DNA]</scope>
    <source>
        <strain evidence="5">MT1</strain>
    </source>
</reference>
<evidence type="ECO:0000259" key="3">
    <source>
        <dbReference type="Pfam" id="PF13719"/>
    </source>
</evidence>
<feature type="domain" description="Zinc finger/thioredoxin putative" evidence="3">
    <location>
        <begin position="6"/>
        <end position="41"/>
    </location>
</feature>
<dbReference type="Proteomes" id="UP000460142">
    <property type="component" value="Unassembled WGS sequence"/>
</dbReference>
<reference evidence="6 8" key="1">
    <citation type="submission" date="2016-10" db="EMBL/GenBank/DDBJ databases">
        <authorList>
            <person name="de Groot N.N."/>
        </authorList>
    </citation>
    <scope>NUCLEOTIDE SEQUENCE [LARGE SCALE GENOMIC DNA]</scope>
    <source>
        <strain evidence="6 8">BS3776</strain>
    </source>
</reference>
<dbReference type="AlphaFoldDB" id="A0A1H0MRT9"/>
<proteinExistence type="predicted"/>
<keyword evidence="7" id="KW-1185">Reference proteome</keyword>
<feature type="compositionally biased region" description="Basic and acidic residues" evidence="1">
    <location>
        <begin position="109"/>
        <end position="123"/>
    </location>
</feature>
<organism evidence="6 8">
    <name type="scientific">Pseudomonas reinekei</name>
    <dbReference type="NCBI Taxonomy" id="395598"/>
    <lineage>
        <taxon>Bacteria</taxon>
        <taxon>Pseudomonadati</taxon>
        <taxon>Pseudomonadota</taxon>
        <taxon>Gammaproteobacteria</taxon>
        <taxon>Pseudomonadales</taxon>
        <taxon>Pseudomonadaceae</taxon>
        <taxon>Pseudomonas</taxon>
    </lineage>
</organism>
<dbReference type="Proteomes" id="UP000186756">
    <property type="component" value="Unassembled WGS sequence"/>
</dbReference>
<evidence type="ECO:0000313" key="7">
    <source>
        <dbReference type="Proteomes" id="UP000186756"/>
    </source>
</evidence>
<reference evidence="4 9" key="4">
    <citation type="submission" date="2019-09" db="EMBL/GenBank/DDBJ databases">
        <title>Draft genome sequences of 48 bacterial type strains from the CCUG.</title>
        <authorList>
            <person name="Tunovic T."/>
            <person name="Pineiro-Iglesias B."/>
            <person name="Unosson C."/>
            <person name="Inganas E."/>
            <person name="Ohlen M."/>
            <person name="Cardew S."/>
            <person name="Jensie-Markopoulos S."/>
            <person name="Salva-Serra F."/>
            <person name="Jaen-Luchoro D."/>
            <person name="Karlsson R."/>
            <person name="Svensson-Stadler L."/>
            <person name="Chun J."/>
            <person name="Moore E."/>
        </authorList>
    </citation>
    <scope>NUCLEOTIDE SEQUENCE [LARGE SCALE GENOMIC DNA]</scope>
    <source>
        <strain evidence="4 9">CCUG 53116</strain>
    </source>
</reference>
<keyword evidence="2" id="KW-0472">Membrane</keyword>
<dbReference type="OrthoDB" id="5294582at2"/>
<evidence type="ECO:0000313" key="9">
    <source>
        <dbReference type="Proteomes" id="UP000460142"/>
    </source>
</evidence>
<evidence type="ECO:0000313" key="6">
    <source>
        <dbReference type="EMBL" id="SDO83112.1"/>
    </source>
</evidence>
<dbReference type="Proteomes" id="UP000198549">
    <property type="component" value="Chromosome I"/>
</dbReference>
<feature type="transmembrane region" description="Helical" evidence="2">
    <location>
        <begin position="265"/>
        <end position="285"/>
    </location>
</feature>
<dbReference type="EMBL" id="LT629709">
    <property type="protein sequence ID" value="SDO83112.1"/>
    <property type="molecule type" value="Genomic_DNA"/>
</dbReference>
<dbReference type="EMBL" id="MSTQ01000011">
    <property type="protein sequence ID" value="OLU01360.1"/>
    <property type="molecule type" value="Genomic_DNA"/>
</dbReference>